<evidence type="ECO:0000313" key="2">
    <source>
        <dbReference type="EMBL" id="KAG8383517.1"/>
    </source>
</evidence>
<proteinExistence type="predicted"/>
<dbReference type="Proteomes" id="UP000826271">
    <property type="component" value="Unassembled WGS sequence"/>
</dbReference>
<feature type="region of interest" description="Disordered" evidence="1">
    <location>
        <begin position="1"/>
        <end position="52"/>
    </location>
</feature>
<accession>A0AAV6XS73</accession>
<evidence type="ECO:0000313" key="3">
    <source>
        <dbReference type="Proteomes" id="UP000826271"/>
    </source>
</evidence>
<comment type="caution">
    <text evidence="2">The sequence shown here is derived from an EMBL/GenBank/DDBJ whole genome shotgun (WGS) entry which is preliminary data.</text>
</comment>
<evidence type="ECO:0000256" key="1">
    <source>
        <dbReference type="SAM" id="MobiDB-lite"/>
    </source>
</evidence>
<dbReference type="AlphaFoldDB" id="A0AAV6XS73"/>
<name>A0AAV6XS73_9LAMI</name>
<reference evidence="2" key="1">
    <citation type="submission" date="2019-10" db="EMBL/GenBank/DDBJ databases">
        <authorList>
            <person name="Zhang R."/>
            <person name="Pan Y."/>
            <person name="Wang J."/>
            <person name="Ma R."/>
            <person name="Yu S."/>
        </authorList>
    </citation>
    <scope>NUCLEOTIDE SEQUENCE</scope>
    <source>
        <strain evidence="2">LA-IB0</strain>
        <tissue evidence="2">Leaf</tissue>
    </source>
</reference>
<feature type="compositionally biased region" description="Polar residues" evidence="1">
    <location>
        <begin position="1"/>
        <end position="12"/>
    </location>
</feature>
<protein>
    <submittedName>
        <fullName evidence="2">Uncharacterized protein</fullName>
    </submittedName>
</protein>
<gene>
    <name evidence="2" type="ORF">BUALT_Bualt04G0021700</name>
</gene>
<sequence>MSKRTQFNNLSRARNESRGKGHAIPMTFNNDIEQGSEGSAFRPPRSIKPQSNLQSAIGIPAKQPVAQDASQQSVMLPPLSTTEKTKAEDQVEAIIETLVRTEVGVYPPPLPTMVEPTMYQQLQSSVPSLQRASRVQISLPSLQRASKVQIRGPPPMVGCEFFPTRITITQASSSSTVTVVVNQGQKYVAISNLGPEMS</sequence>
<feature type="compositionally biased region" description="Polar residues" evidence="1">
    <location>
        <begin position="27"/>
        <end position="37"/>
    </location>
</feature>
<keyword evidence="3" id="KW-1185">Reference proteome</keyword>
<dbReference type="EMBL" id="WHWC01000004">
    <property type="protein sequence ID" value="KAG8383517.1"/>
    <property type="molecule type" value="Genomic_DNA"/>
</dbReference>
<organism evidence="2 3">
    <name type="scientific">Buddleja alternifolia</name>
    <dbReference type="NCBI Taxonomy" id="168488"/>
    <lineage>
        <taxon>Eukaryota</taxon>
        <taxon>Viridiplantae</taxon>
        <taxon>Streptophyta</taxon>
        <taxon>Embryophyta</taxon>
        <taxon>Tracheophyta</taxon>
        <taxon>Spermatophyta</taxon>
        <taxon>Magnoliopsida</taxon>
        <taxon>eudicotyledons</taxon>
        <taxon>Gunneridae</taxon>
        <taxon>Pentapetalae</taxon>
        <taxon>asterids</taxon>
        <taxon>lamiids</taxon>
        <taxon>Lamiales</taxon>
        <taxon>Scrophulariaceae</taxon>
        <taxon>Buddlejeae</taxon>
        <taxon>Buddleja</taxon>
    </lineage>
</organism>